<comment type="caution">
    <text evidence="8">The sequence shown here is derived from an EMBL/GenBank/DDBJ whole genome shotgun (WGS) entry which is preliminary data.</text>
</comment>
<evidence type="ECO:0000313" key="8">
    <source>
        <dbReference type="EMBL" id="KAF7348361.1"/>
    </source>
</evidence>
<feature type="transmembrane region" description="Helical" evidence="6">
    <location>
        <begin position="42"/>
        <end position="62"/>
    </location>
</feature>
<evidence type="ECO:0000259" key="7">
    <source>
        <dbReference type="PROSITE" id="PS50850"/>
    </source>
</evidence>
<proteinExistence type="inferred from homology"/>
<dbReference type="InterPro" id="IPR005828">
    <property type="entry name" value="MFS_sugar_transport-like"/>
</dbReference>
<dbReference type="GO" id="GO:0005351">
    <property type="term" value="F:carbohydrate:proton symporter activity"/>
    <property type="evidence" value="ECO:0007669"/>
    <property type="project" value="TreeGrafter"/>
</dbReference>
<keyword evidence="9" id="KW-1185">Reference proteome</keyword>
<organism evidence="8 9">
    <name type="scientific">Mycena sanguinolenta</name>
    <dbReference type="NCBI Taxonomy" id="230812"/>
    <lineage>
        <taxon>Eukaryota</taxon>
        <taxon>Fungi</taxon>
        <taxon>Dikarya</taxon>
        <taxon>Basidiomycota</taxon>
        <taxon>Agaricomycotina</taxon>
        <taxon>Agaricomycetes</taxon>
        <taxon>Agaricomycetidae</taxon>
        <taxon>Agaricales</taxon>
        <taxon>Marasmiineae</taxon>
        <taxon>Mycenaceae</taxon>
        <taxon>Mycena</taxon>
    </lineage>
</organism>
<keyword evidence="3 6" id="KW-0812">Transmembrane</keyword>
<dbReference type="Proteomes" id="UP000623467">
    <property type="component" value="Unassembled WGS sequence"/>
</dbReference>
<sequence length="214" mass="23707">MLDNAGITNTTTQLQINVILNAFCLVCSLVGTYFIDRLGRKPTAMISITSLTIFLFMVGALTKSYGTNSTNTSGIYATVAMIFLFQGSYSFGWTPLLYVYPPEVLNYSIRANGMGVMQLALNGTALMAVFAFPFALVAIGWKTYLINAAWDALEVPFVWWYWVETAGKTLEEIDELLDGVKHSTAPDVEKVIRGEVGRDELSLEKADEEQDLKE</sequence>
<dbReference type="PANTHER" id="PTHR48022">
    <property type="entry name" value="PLASTIDIC GLUCOSE TRANSPORTER 4"/>
    <property type="match status" value="1"/>
</dbReference>
<evidence type="ECO:0000256" key="1">
    <source>
        <dbReference type="ARBA" id="ARBA00004141"/>
    </source>
</evidence>
<feature type="transmembrane region" description="Helical" evidence="6">
    <location>
        <begin position="14"/>
        <end position="35"/>
    </location>
</feature>
<dbReference type="PROSITE" id="PS50850">
    <property type="entry name" value="MFS"/>
    <property type="match status" value="1"/>
</dbReference>
<protein>
    <submittedName>
        <fullName evidence="8">Hexose transporter protein</fullName>
    </submittedName>
</protein>
<dbReference type="GO" id="GO:0016020">
    <property type="term" value="C:membrane"/>
    <property type="evidence" value="ECO:0007669"/>
    <property type="project" value="UniProtKB-SubCell"/>
</dbReference>
<dbReference type="EMBL" id="JACAZH010000017">
    <property type="protein sequence ID" value="KAF7348361.1"/>
    <property type="molecule type" value="Genomic_DNA"/>
</dbReference>
<dbReference type="AlphaFoldDB" id="A0A8H6XXI1"/>
<dbReference type="PANTHER" id="PTHR48022:SF31">
    <property type="entry name" value="HEXOSE TRANSPORTER"/>
    <property type="match status" value="1"/>
</dbReference>
<evidence type="ECO:0000313" key="9">
    <source>
        <dbReference type="Proteomes" id="UP000623467"/>
    </source>
</evidence>
<evidence type="ECO:0000256" key="4">
    <source>
        <dbReference type="ARBA" id="ARBA00022989"/>
    </source>
</evidence>
<dbReference type="OrthoDB" id="6133115at2759"/>
<feature type="transmembrane region" description="Helical" evidence="6">
    <location>
        <begin position="74"/>
        <end position="98"/>
    </location>
</feature>
<dbReference type="InterPro" id="IPR036259">
    <property type="entry name" value="MFS_trans_sf"/>
</dbReference>
<evidence type="ECO:0000256" key="3">
    <source>
        <dbReference type="ARBA" id="ARBA00022692"/>
    </source>
</evidence>
<comment type="subcellular location">
    <subcellularLocation>
        <location evidence="1">Membrane</location>
        <topology evidence="1">Multi-pass membrane protein</topology>
    </subcellularLocation>
</comment>
<feature type="domain" description="Major facilitator superfamily (MFS) profile" evidence="7">
    <location>
        <begin position="1"/>
        <end position="166"/>
    </location>
</feature>
<name>A0A8H6XXI1_9AGAR</name>
<accession>A0A8H6XXI1</accession>
<evidence type="ECO:0000256" key="2">
    <source>
        <dbReference type="ARBA" id="ARBA00010992"/>
    </source>
</evidence>
<comment type="similarity">
    <text evidence="2">Belongs to the major facilitator superfamily. Sugar transporter (TC 2.A.1.1) family.</text>
</comment>
<dbReference type="SUPFAM" id="SSF103473">
    <property type="entry name" value="MFS general substrate transporter"/>
    <property type="match status" value="1"/>
</dbReference>
<keyword evidence="5 6" id="KW-0472">Membrane</keyword>
<evidence type="ECO:0000256" key="5">
    <source>
        <dbReference type="ARBA" id="ARBA00023136"/>
    </source>
</evidence>
<dbReference type="Gene3D" id="1.20.1250.20">
    <property type="entry name" value="MFS general substrate transporter like domains"/>
    <property type="match status" value="1"/>
</dbReference>
<gene>
    <name evidence="8" type="ORF">MSAN_01790100</name>
</gene>
<dbReference type="Pfam" id="PF00083">
    <property type="entry name" value="Sugar_tr"/>
    <property type="match status" value="1"/>
</dbReference>
<dbReference type="InterPro" id="IPR050360">
    <property type="entry name" value="MFS_Sugar_Transporters"/>
</dbReference>
<keyword evidence="4 6" id="KW-1133">Transmembrane helix</keyword>
<feature type="transmembrane region" description="Helical" evidence="6">
    <location>
        <begin position="119"/>
        <end position="141"/>
    </location>
</feature>
<evidence type="ECO:0000256" key="6">
    <source>
        <dbReference type="SAM" id="Phobius"/>
    </source>
</evidence>
<dbReference type="InterPro" id="IPR020846">
    <property type="entry name" value="MFS_dom"/>
</dbReference>
<reference evidence="8" key="1">
    <citation type="submission" date="2020-05" db="EMBL/GenBank/DDBJ databases">
        <title>Mycena genomes resolve the evolution of fungal bioluminescence.</title>
        <authorList>
            <person name="Tsai I.J."/>
        </authorList>
    </citation>
    <scope>NUCLEOTIDE SEQUENCE</scope>
    <source>
        <strain evidence="8">160909Yilan</strain>
    </source>
</reference>